<dbReference type="STRING" id="658196.A0A397SLA3"/>
<evidence type="ECO:0000313" key="2">
    <source>
        <dbReference type="Proteomes" id="UP000265703"/>
    </source>
</evidence>
<dbReference type="Proteomes" id="UP000265703">
    <property type="component" value="Unassembled WGS sequence"/>
</dbReference>
<sequence length="85" mass="9710">MEGSSKPAACNHILLKLEAVEKAKVLIKELTKVKYLYALKLLFENPFNQFSPQVLRDSLNDTSYKFSSVFIQKSLFTTHKARMDG</sequence>
<dbReference type="AlphaFoldDB" id="A0A397SLA3"/>
<comment type="caution">
    <text evidence="1">The sequence shown here is derived from an EMBL/GenBank/DDBJ whole genome shotgun (WGS) entry which is preliminary data.</text>
</comment>
<keyword evidence="2" id="KW-1185">Reference proteome</keyword>
<reference evidence="1 2" key="1">
    <citation type="submission" date="2018-06" db="EMBL/GenBank/DDBJ databases">
        <title>Comparative genomics reveals the genomic features of Rhizophagus irregularis, R. cerebriforme, R. diaphanum and Gigaspora rosea, and their symbiotic lifestyle signature.</title>
        <authorList>
            <person name="Morin E."/>
            <person name="San Clemente H."/>
            <person name="Chen E.C.H."/>
            <person name="De La Providencia I."/>
            <person name="Hainaut M."/>
            <person name="Kuo A."/>
            <person name="Kohler A."/>
            <person name="Murat C."/>
            <person name="Tang N."/>
            <person name="Roy S."/>
            <person name="Loubradou J."/>
            <person name="Henrissat B."/>
            <person name="Grigoriev I.V."/>
            <person name="Corradi N."/>
            <person name="Roux C."/>
            <person name="Martin F.M."/>
        </authorList>
    </citation>
    <scope>NUCLEOTIDE SEQUENCE [LARGE SCALE GENOMIC DNA]</scope>
    <source>
        <strain evidence="1 2">DAOM 227022</strain>
    </source>
</reference>
<dbReference type="OrthoDB" id="2437894at2759"/>
<name>A0A397SLA3_9GLOM</name>
<dbReference type="EMBL" id="QKYT01000342">
    <property type="protein sequence ID" value="RIA86808.1"/>
    <property type="molecule type" value="Genomic_DNA"/>
</dbReference>
<evidence type="ECO:0000313" key="1">
    <source>
        <dbReference type="EMBL" id="RIA86808.1"/>
    </source>
</evidence>
<protein>
    <submittedName>
        <fullName evidence="1">Uncharacterized protein</fullName>
    </submittedName>
</protein>
<organism evidence="1 2">
    <name type="scientific">Glomus cerebriforme</name>
    <dbReference type="NCBI Taxonomy" id="658196"/>
    <lineage>
        <taxon>Eukaryota</taxon>
        <taxon>Fungi</taxon>
        <taxon>Fungi incertae sedis</taxon>
        <taxon>Mucoromycota</taxon>
        <taxon>Glomeromycotina</taxon>
        <taxon>Glomeromycetes</taxon>
        <taxon>Glomerales</taxon>
        <taxon>Glomeraceae</taxon>
        <taxon>Glomus</taxon>
    </lineage>
</organism>
<accession>A0A397SLA3</accession>
<gene>
    <name evidence="1" type="ORF">C1645_828682</name>
</gene>
<proteinExistence type="predicted"/>